<organism evidence="2">
    <name type="scientific">Ignavibacterium album</name>
    <dbReference type="NCBI Taxonomy" id="591197"/>
    <lineage>
        <taxon>Bacteria</taxon>
        <taxon>Pseudomonadati</taxon>
        <taxon>Ignavibacteriota</taxon>
        <taxon>Ignavibacteria</taxon>
        <taxon>Ignavibacteriales</taxon>
        <taxon>Ignavibacteriaceae</taxon>
        <taxon>Ignavibacterium</taxon>
    </lineage>
</organism>
<evidence type="ECO:0008006" key="3">
    <source>
        <dbReference type="Google" id="ProtNLM"/>
    </source>
</evidence>
<keyword evidence="1" id="KW-0812">Transmembrane</keyword>
<dbReference type="InterPro" id="IPR036938">
    <property type="entry name" value="PAP2/HPO_sf"/>
</dbReference>
<reference evidence="2" key="1">
    <citation type="journal article" date="2020" name="mSystems">
        <title>Genome- and Community-Level Interaction Insights into Carbon Utilization and Element Cycling Functions of Hydrothermarchaeota in Hydrothermal Sediment.</title>
        <authorList>
            <person name="Zhou Z."/>
            <person name="Liu Y."/>
            <person name="Xu W."/>
            <person name="Pan J."/>
            <person name="Luo Z.H."/>
            <person name="Li M."/>
        </authorList>
    </citation>
    <scope>NUCLEOTIDE SEQUENCE [LARGE SCALE GENOMIC DNA]</scope>
    <source>
        <strain evidence="2">SpSt-479</strain>
    </source>
</reference>
<comment type="caution">
    <text evidence="2">The sequence shown here is derived from an EMBL/GenBank/DDBJ whole genome shotgun (WGS) entry which is preliminary data.</text>
</comment>
<dbReference type="EMBL" id="DSUJ01000008">
    <property type="protein sequence ID" value="HFI91395.1"/>
    <property type="molecule type" value="Genomic_DNA"/>
</dbReference>
<feature type="transmembrane region" description="Helical" evidence="1">
    <location>
        <begin position="136"/>
        <end position="158"/>
    </location>
</feature>
<name>A0A7V2ZK20_9BACT</name>
<evidence type="ECO:0000256" key="1">
    <source>
        <dbReference type="SAM" id="Phobius"/>
    </source>
</evidence>
<feature type="transmembrane region" description="Helical" evidence="1">
    <location>
        <begin position="7"/>
        <end position="26"/>
    </location>
</feature>
<protein>
    <recommendedName>
        <fullName evidence="3">Phosphatidic acid phosphatase type 2/haloperoxidase domain-containing protein</fullName>
    </recommendedName>
</protein>
<dbReference type="AlphaFoldDB" id="A0A7V2ZK20"/>
<keyword evidence="1" id="KW-1133">Transmembrane helix</keyword>
<evidence type="ECO:0000313" key="2">
    <source>
        <dbReference type="EMBL" id="HFI91395.1"/>
    </source>
</evidence>
<sequence>MKKRLARFISTLFIPPSFTIIVYLIFALKIESSFEKSLSVFLVALIFGFILPITMFVILRKKKMIADNDAMIKDERTLPYLIATVFYIIGLLFLIHFEVSKISIGFWFCYISNTMITIFINRFWKISAHSMGASGAAAALFFTFGWSSFVAMIVTLFIGWSRIELRCHSFSQVAAGILLAFISVYLQMKLITGL</sequence>
<feature type="transmembrane region" description="Helical" evidence="1">
    <location>
        <begin position="104"/>
        <end position="124"/>
    </location>
</feature>
<keyword evidence="1" id="KW-0472">Membrane</keyword>
<dbReference type="SUPFAM" id="SSF48317">
    <property type="entry name" value="Acid phosphatase/Vanadium-dependent haloperoxidase"/>
    <property type="match status" value="1"/>
</dbReference>
<accession>A0A7V2ZK20</accession>
<feature type="transmembrane region" description="Helical" evidence="1">
    <location>
        <begin position="38"/>
        <end position="59"/>
    </location>
</feature>
<feature type="transmembrane region" description="Helical" evidence="1">
    <location>
        <begin position="80"/>
        <end position="98"/>
    </location>
</feature>
<feature type="transmembrane region" description="Helical" evidence="1">
    <location>
        <begin position="170"/>
        <end position="188"/>
    </location>
</feature>
<proteinExistence type="predicted"/>
<dbReference type="Gene3D" id="1.20.144.10">
    <property type="entry name" value="Phosphatidic acid phosphatase type 2/haloperoxidase"/>
    <property type="match status" value="1"/>
</dbReference>
<gene>
    <name evidence="2" type="ORF">ENS31_07685</name>
</gene>